<evidence type="ECO:0000313" key="2">
    <source>
        <dbReference type="EMBL" id="KAF8881405.1"/>
    </source>
</evidence>
<keyword evidence="3" id="KW-1185">Reference proteome</keyword>
<proteinExistence type="predicted"/>
<sequence length="241" mass="27059">FICTVYGTPHCTSCTPVLTVTSAGADLSYRWTQIRCARGVFMDVSTPQKIDPPFPGPLQVRTPTFRLPLKGHSKVLDSICAHMQSLFPKSLSRVICTAFQVTRRDPPSIIPRENRTQLRAKNSRSHQDGRKGGRKGKRNKQTNDSFPIHKFKLKNSSLRPTHAPTHAPTQSSQLPASNIIHEPVQNNLDVRNTHSDANSTLVTSTPTQGRIFEFRPWVRPVSPVTPPAPKELQIIHYQFKK</sequence>
<dbReference type="Proteomes" id="UP000724874">
    <property type="component" value="Unassembled WGS sequence"/>
</dbReference>
<comment type="caution">
    <text evidence="2">The sequence shown here is derived from an EMBL/GenBank/DDBJ whole genome shotgun (WGS) entry which is preliminary data.</text>
</comment>
<accession>A0A9P5NG37</accession>
<name>A0A9P5NG37_GYMJU</name>
<evidence type="ECO:0000256" key="1">
    <source>
        <dbReference type="SAM" id="MobiDB-lite"/>
    </source>
</evidence>
<reference evidence="2" key="1">
    <citation type="submission" date="2020-11" db="EMBL/GenBank/DDBJ databases">
        <authorList>
            <consortium name="DOE Joint Genome Institute"/>
            <person name="Ahrendt S."/>
            <person name="Riley R."/>
            <person name="Andreopoulos W."/>
            <person name="LaButti K."/>
            <person name="Pangilinan J."/>
            <person name="Ruiz-duenas F.J."/>
            <person name="Barrasa J.M."/>
            <person name="Sanchez-Garcia M."/>
            <person name="Camarero S."/>
            <person name="Miyauchi S."/>
            <person name="Serrano A."/>
            <person name="Linde D."/>
            <person name="Babiker R."/>
            <person name="Drula E."/>
            <person name="Ayuso-Fernandez I."/>
            <person name="Pacheco R."/>
            <person name="Padilla G."/>
            <person name="Ferreira P."/>
            <person name="Barriuso J."/>
            <person name="Kellner H."/>
            <person name="Castanera R."/>
            <person name="Alfaro M."/>
            <person name="Ramirez L."/>
            <person name="Pisabarro A.G."/>
            <person name="Kuo A."/>
            <person name="Tritt A."/>
            <person name="Lipzen A."/>
            <person name="He G."/>
            <person name="Yan M."/>
            <person name="Ng V."/>
            <person name="Cullen D."/>
            <person name="Martin F."/>
            <person name="Rosso M.-N."/>
            <person name="Henrissat B."/>
            <person name="Hibbett D."/>
            <person name="Martinez A.T."/>
            <person name="Grigoriev I.V."/>
        </authorList>
    </citation>
    <scope>NUCLEOTIDE SEQUENCE</scope>
    <source>
        <strain evidence="2">AH 44721</strain>
    </source>
</reference>
<feature type="compositionally biased region" description="Basic and acidic residues" evidence="1">
    <location>
        <begin position="106"/>
        <end position="116"/>
    </location>
</feature>
<dbReference type="EMBL" id="JADNYJ010000132">
    <property type="protein sequence ID" value="KAF8881405.1"/>
    <property type="molecule type" value="Genomic_DNA"/>
</dbReference>
<feature type="non-terminal residue" evidence="2">
    <location>
        <position position="1"/>
    </location>
</feature>
<feature type="region of interest" description="Disordered" evidence="1">
    <location>
        <begin position="106"/>
        <end position="175"/>
    </location>
</feature>
<evidence type="ECO:0000313" key="3">
    <source>
        <dbReference type="Proteomes" id="UP000724874"/>
    </source>
</evidence>
<organism evidence="2 3">
    <name type="scientific">Gymnopilus junonius</name>
    <name type="common">Spectacular rustgill mushroom</name>
    <name type="synonym">Gymnopilus spectabilis subsp. junonius</name>
    <dbReference type="NCBI Taxonomy" id="109634"/>
    <lineage>
        <taxon>Eukaryota</taxon>
        <taxon>Fungi</taxon>
        <taxon>Dikarya</taxon>
        <taxon>Basidiomycota</taxon>
        <taxon>Agaricomycotina</taxon>
        <taxon>Agaricomycetes</taxon>
        <taxon>Agaricomycetidae</taxon>
        <taxon>Agaricales</taxon>
        <taxon>Agaricineae</taxon>
        <taxon>Hymenogastraceae</taxon>
        <taxon>Gymnopilus</taxon>
    </lineage>
</organism>
<gene>
    <name evidence="2" type="ORF">CPB84DRAFT_1791811</name>
</gene>
<dbReference type="AlphaFoldDB" id="A0A9P5NG37"/>
<protein>
    <submittedName>
        <fullName evidence="2">Uncharacterized protein</fullName>
    </submittedName>
</protein>